<dbReference type="InterPro" id="IPR035802">
    <property type="entry name" value="ENTH/VHS_tepsin"/>
</dbReference>
<evidence type="ECO:0000256" key="1">
    <source>
        <dbReference type="ARBA" id="ARBA00004541"/>
    </source>
</evidence>
<evidence type="ECO:0000256" key="2">
    <source>
        <dbReference type="ARBA" id="ARBA00004601"/>
    </source>
</evidence>
<sequence>MRLVDDALKANGKLLTGLDYEEINKITFQGQNQCNDLHYNLMAKLSVPTAEVRLKTLQVIKHLLSHGHPLFKDVLQKKHRPLQLCGTFRGPPDPVLGDSQYAEIRQLAQEIMNMLFEKSPTASSPSTFDVPDGSDDTPLAQALRATRGSTASENLPTTTGNALAALTGGGSGMGFRGLGAMGGLGSLPSPTHLPAATPVFVAPIGQPGYEGLGSQGMSHSYEHHLDGATPAPAPAPAPASAPIRHEQAGEYERRLIDELTEPTGVRAVPPRDALARFLQRCASLDRTTVAECLLDKLDGATDLTKAKALHVLEALVTAPAPIGPEVLKALEPYVSEVRDAEASCTQALAKQKAQKVLSLLGAATPRPATVVPNAQPPTGAASPASSNTAAASPLDSFFSGLVITPQAQPPVPAAAVAAPQAPALSQTAPQAPRSGSSTEALLASLPLNIFNTGSSSGAATTTASLSSIYPPPPPAPTGPLVGAAPYPYPYPYPPPAGAYPPMPAGAYPYPYPPPGAAPYARPVVGQPAEAAPAPAGGKQGASGGSFDFVGEEDKFSFVAEAMMSGKLS</sequence>
<reference evidence="7" key="1">
    <citation type="journal article" date="2022" name="bioRxiv">
        <title>Genomics of Preaxostyla Flagellates Illuminates Evolutionary Transitions and the Path Towards Mitochondrial Loss.</title>
        <authorList>
            <person name="Novak L.V.F."/>
            <person name="Treitli S.C."/>
            <person name="Pyrih J."/>
            <person name="Halakuc P."/>
            <person name="Pipaliya S.V."/>
            <person name="Vacek V."/>
            <person name="Brzon O."/>
            <person name="Soukal P."/>
            <person name="Eme L."/>
            <person name="Dacks J.B."/>
            <person name="Karnkowska A."/>
            <person name="Elias M."/>
            <person name="Hampl V."/>
        </authorList>
    </citation>
    <scope>NUCLEOTIDE SEQUENCE</scope>
    <source>
        <strain evidence="7">RCP-MX</strain>
    </source>
</reference>
<evidence type="ECO:0000256" key="5">
    <source>
        <dbReference type="SAM" id="MobiDB-lite"/>
    </source>
</evidence>
<feature type="region of interest" description="Disordered" evidence="5">
    <location>
        <begin position="528"/>
        <end position="547"/>
    </location>
</feature>
<feature type="region of interest" description="Disordered" evidence="5">
    <location>
        <begin position="368"/>
        <end position="387"/>
    </location>
</feature>
<organism evidence="7 8">
    <name type="scientific">Paratrimastix pyriformis</name>
    <dbReference type="NCBI Taxonomy" id="342808"/>
    <lineage>
        <taxon>Eukaryota</taxon>
        <taxon>Metamonada</taxon>
        <taxon>Preaxostyla</taxon>
        <taxon>Paratrimastigidae</taxon>
        <taxon>Paratrimastix</taxon>
    </lineage>
</organism>
<dbReference type="Pfam" id="PF01417">
    <property type="entry name" value="ENTH"/>
    <property type="match status" value="1"/>
</dbReference>
<feature type="compositionally biased region" description="Low complexity" evidence="5">
    <location>
        <begin position="376"/>
        <end position="387"/>
    </location>
</feature>
<comment type="caution">
    <text evidence="7">The sequence shown here is derived from an EMBL/GenBank/DDBJ whole genome shotgun (WGS) entry which is preliminary data.</text>
</comment>
<dbReference type="Gene3D" id="1.25.40.90">
    <property type="match status" value="1"/>
</dbReference>
<evidence type="ECO:0000256" key="4">
    <source>
        <dbReference type="ARBA" id="ARBA00023329"/>
    </source>
</evidence>
<keyword evidence="3" id="KW-0333">Golgi apparatus</keyword>
<dbReference type="EMBL" id="JAPMOS010000010">
    <property type="protein sequence ID" value="KAJ4460840.1"/>
    <property type="molecule type" value="Genomic_DNA"/>
</dbReference>
<feature type="domain" description="ENTH" evidence="6">
    <location>
        <begin position="21"/>
        <end position="115"/>
    </location>
</feature>
<dbReference type="InterPro" id="IPR008942">
    <property type="entry name" value="ENTH_VHS"/>
</dbReference>
<dbReference type="PANTHER" id="PTHR21514">
    <property type="entry name" value="AP-4 COMPLEX ACCESSORY SUBUNIT TEPSIN"/>
    <property type="match status" value="1"/>
</dbReference>
<accession>A0ABQ8UNU1</accession>
<protein>
    <recommendedName>
        <fullName evidence="6">ENTH domain-containing protein</fullName>
    </recommendedName>
</protein>
<dbReference type="InterPro" id="IPR039273">
    <property type="entry name" value="TEPSIN"/>
</dbReference>
<proteinExistence type="predicted"/>
<keyword evidence="8" id="KW-1185">Reference proteome</keyword>
<comment type="subcellular location">
    <subcellularLocation>
        <location evidence="1">Cytoplasmic vesicle</location>
    </subcellularLocation>
    <subcellularLocation>
        <location evidence="2">Golgi apparatus</location>
        <location evidence="2">trans-Golgi network</location>
    </subcellularLocation>
</comment>
<dbReference type="SUPFAM" id="SSF48464">
    <property type="entry name" value="ENTH/VHS domain"/>
    <property type="match status" value="1"/>
</dbReference>
<gene>
    <name evidence="7" type="ORF">PAPYR_2659</name>
</gene>
<dbReference type="PANTHER" id="PTHR21514:SF0">
    <property type="entry name" value="AP-4 COMPLEX ACCESSORY SUBUNIT TEPSIN"/>
    <property type="match status" value="1"/>
</dbReference>
<name>A0ABQ8UNU1_9EUKA</name>
<dbReference type="CDD" id="cd03572">
    <property type="entry name" value="ENTH_like_Tepsin"/>
    <property type="match status" value="1"/>
</dbReference>
<evidence type="ECO:0000256" key="3">
    <source>
        <dbReference type="ARBA" id="ARBA00023034"/>
    </source>
</evidence>
<evidence type="ECO:0000313" key="7">
    <source>
        <dbReference type="EMBL" id="KAJ4460840.1"/>
    </source>
</evidence>
<dbReference type="InterPro" id="IPR013809">
    <property type="entry name" value="ENTH"/>
</dbReference>
<evidence type="ECO:0000259" key="6">
    <source>
        <dbReference type="Pfam" id="PF01417"/>
    </source>
</evidence>
<keyword evidence="4" id="KW-0968">Cytoplasmic vesicle</keyword>
<evidence type="ECO:0000313" key="8">
    <source>
        <dbReference type="Proteomes" id="UP001141327"/>
    </source>
</evidence>
<dbReference type="Proteomes" id="UP001141327">
    <property type="component" value="Unassembled WGS sequence"/>
</dbReference>